<reference evidence="6 7" key="1">
    <citation type="submission" date="2020-08" db="EMBL/GenBank/DDBJ databases">
        <title>Genomic Encyclopedia of Type Strains, Phase IV (KMG-IV): sequencing the most valuable type-strain genomes for metagenomic binning, comparative biology and taxonomic classification.</title>
        <authorList>
            <person name="Goeker M."/>
        </authorList>
    </citation>
    <scope>NUCLEOTIDE SEQUENCE [LARGE SCALE GENOMIC DNA]</scope>
    <source>
        <strain evidence="6 7">DSM 27026</strain>
    </source>
</reference>
<dbReference type="InterPro" id="IPR036188">
    <property type="entry name" value="FAD/NAD-bd_sf"/>
</dbReference>
<keyword evidence="3" id="KW-0274">FAD</keyword>
<dbReference type="PANTHER" id="PTHR43004:SF19">
    <property type="entry name" value="BINDING MONOOXYGENASE, PUTATIVE (JCVI)-RELATED"/>
    <property type="match status" value="1"/>
</dbReference>
<evidence type="ECO:0000313" key="7">
    <source>
        <dbReference type="Proteomes" id="UP000553706"/>
    </source>
</evidence>
<dbReference type="InterPro" id="IPR002938">
    <property type="entry name" value="FAD-bd"/>
</dbReference>
<evidence type="ECO:0000256" key="2">
    <source>
        <dbReference type="ARBA" id="ARBA00022630"/>
    </source>
</evidence>
<feature type="region of interest" description="Disordered" evidence="4">
    <location>
        <begin position="402"/>
        <end position="425"/>
    </location>
</feature>
<dbReference type="Gene3D" id="3.50.50.60">
    <property type="entry name" value="FAD/NAD(P)-binding domain"/>
    <property type="match status" value="1"/>
</dbReference>
<keyword evidence="7" id="KW-1185">Reference proteome</keyword>
<evidence type="ECO:0000259" key="5">
    <source>
        <dbReference type="Pfam" id="PF01494"/>
    </source>
</evidence>
<comment type="cofactor">
    <cofactor evidence="1">
        <name>FAD</name>
        <dbReference type="ChEBI" id="CHEBI:57692"/>
    </cofactor>
</comment>
<dbReference type="GO" id="GO:0071949">
    <property type="term" value="F:FAD binding"/>
    <property type="evidence" value="ECO:0007669"/>
    <property type="project" value="InterPro"/>
</dbReference>
<evidence type="ECO:0000313" key="6">
    <source>
        <dbReference type="EMBL" id="MBB5374394.1"/>
    </source>
</evidence>
<accession>A0A840VF36</accession>
<name>A0A840VF36_9PROT</name>
<protein>
    <submittedName>
        <fullName evidence="6">2-polyprenyl-6-methoxyphenol hydroxylase-like FAD-dependent oxidoreductase</fullName>
    </submittedName>
</protein>
<dbReference type="GO" id="GO:0016709">
    <property type="term" value="F:oxidoreductase activity, acting on paired donors, with incorporation or reduction of molecular oxygen, NAD(P)H as one donor, and incorporation of one atom of oxygen"/>
    <property type="evidence" value="ECO:0007669"/>
    <property type="project" value="UniProtKB-ARBA"/>
</dbReference>
<organism evidence="6 7">
    <name type="scientific">Acidocella aromatica</name>
    <dbReference type="NCBI Taxonomy" id="1303579"/>
    <lineage>
        <taxon>Bacteria</taxon>
        <taxon>Pseudomonadati</taxon>
        <taxon>Pseudomonadota</taxon>
        <taxon>Alphaproteobacteria</taxon>
        <taxon>Acetobacterales</taxon>
        <taxon>Acidocellaceae</taxon>
        <taxon>Acidocella</taxon>
    </lineage>
</organism>
<dbReference type="RefSeq" id="WP_183267412.1">
    <property type="nucleotide sequence ID" value="NZ_JACHFJ010000016.1"/>
</dbReference>
<dbReference type="Gene3D" id="3.30.70.2450">
    <property type="match status" value="1"/>
</dbReference>
<proteinExistence type="predicted"/>
<feature type="domain" description="FAD-binding" evidence="5">
    <location>
        <begin position="5"/>
        <end position="342"/>
    </location>
</feature>
<gene>
    <name evidence="6" type="ORF">HNP71_002668</name>
</gene>
<evidence type="ECO:0000256" key="1">
    <source>
        <dbReference type="ARBA" id="ARBA00001974"/>
    </source>
</evidence>
<dbReference type="PANTHER" id="PTHR43004">
    <property type="entry name" value="TRK SYSTEM POTASSIUM UPTAKE PROTEIN"/>
    <property type="match status" value="1"/>
</dbReference>
<sequence length="500" mass="53819">MSRGILVVGAGPVGVSLAMGLRRYGVPVRVVEKALAPSGQSRALFLWTRTLELLDADNLGAALLAAGRRIEAVNVLAGSKRIGRVEFSEIDSTHPYALMLPQAETERILTEQLGRLGGRVEFGTELTNFINAPDCVTATLRHADGNEETFEADYLVGCDGGASFVRKQLGLSSSGPAQQSDWLLADVRLDGFASLPSELNSFWHEDGFLGIFPLPSGYYRVIADLHGILGERPETPELAQVQALVEQRGPGGITVSDPIWLSAFRIHERNTSSYRAGRMFLAGDAAHLHNPVGAQGLNMGIHDAVNLAWKLAMVHRGVANAETLLESYTAERHAVAEALVTNLDRAATVAMLKNPTVQIARNLLGNVFFGLKPARKAMAESVAEVSHSYPHSPLNGTEWVGIPGPAPGERLPPRPDEPPMGAGDSPRFALFAASSPAVRELQLQFAGLLEPHLRPQISPGTVWLGRPDGYVATVALEENIRQIEDYLRAYVSDSASLAVM</sequence>
<dbReference type="PRINTS" id="PR00420">
    <property type="entry name" value="RNGMNOXGNASE"/>
</dbReference>
<dbReference type="InterPro" id="IPR050641">
    <property type="entry name" value="RIFMO-like"/>
</dbReference>
<dbReference type="Pfam" id="PF01494">
    <property type="entry name" value="FAD_binding_3"/>
    <property type="match status" value="1"/>
</dbReference>
<dbReference type="Proteomes" id="UP000553706">
    <property type="component" value="Unassembled WGS sequence"/>
</dbReference>
<dbReference type="AlphaFoldDB" id="A0A840VF36"/>
<comment type="caution">
    <text evidence="6">The sequence shown here is derived from an EMBL/GenBank/DDBJ whole genome shotgun (WGS) entry which is preliminary data.</text>
</comment>
<dbReference type="EMBL" id="JACHFJ010000016">
    <property type="protein sequence ID" value="MBB5374394.1"/>
    <property type="molecule type" value="Genomic_DNA"/>
</dbReference>
<evidence type="ECO:0000256" key="3">
    <source>
        <dbReference type="ARBA" id="ARBA00022827"/>
    </source>
</evidence>
<evidence type="ECO:0000256" key="4">
    <source>
        <dbReference type="SAM" id="MobiDB-lite"/>
    </source>
</evidence>
<keyword evidence="2" id="KW-0285">Flavoprotein</keyword>
<dbReference type="SUPFAM" id="SSF51905">
    <property type="entry name" value="FAD/NAD(P)-binding domain"/>
    <property type="match status" value="1"/>
</dbReference>